<feature type="transmembrane region" description="Helical" evidence="5">
    <location>
        <begin position="1422"/>
        <end position="1451"/>
    </location>
</feature>
<organism evidence="8 9">
    <name type="scientific">Entamoeba histolytica (strain ATCC 30459 / HM-1:IMSS / ABRM)</name>
    <dbReference type="NCBI Taxonomy" id="294381"/>
    <lineage>
        <taxon>Eukaryota</taxon>
        <taxon>Amoebozoa</taxon>
        <taxon>Evosea</taxon>
        <taxon>Archamoebae</taxon>
        <taxon>Mastigamoebida</taxon>
        <taxon>Entamoebidae</taxon>
        <taxon>Entamoeba</taxon>
    </lineage>
</organism>
<protein>
    <submittedName>
        <fullName evidence="8">Tyrosine kinase, putative</fullName>
    </submittedName>
</protein>
<feature type="signal peptide" evidence="6">
    <location>
        <begin position="1"/>
        <end position="17"/>
    </location>
</feature>
<dbReference type="PROSITE" id="PS50011">
    <property type="entry name" value="PROTEIN_KINASE_DOM"/>
    <property type="match status" value="1"/>
</dbReference>
<dbReference type="Gene3D" id="1.10.510.10">
    <property type="entry name" value="Transferase(Phosphotransferase) domain 1"/>
    <property type="match status" value="1"/>
</dbReference>
<dbReference type="RefSeq" id="XP_648835.1">
    <property type="nucleotide sequence ID" value="XM_643743.1"/>
</dbReference>
<dbReference type="InterPro" id="IPR000719">
    <property type="entry name" value="Prot_kinase_dom"/>
</dbReference>
<evidence type="ECO:0000259" key="7">
    <source>
        <dbReference type="PROSITE" id="PS50011"/>
    </source>
</evidence>
<evidence type="ECO:0000313" key="8">
    <source>
        <dbReference type="EMBL" id="EAL43446.1"/>
    </source>
</evidence>
<dbReference type="HOGENOM" id="CLU_001377_2_0_1"/>
<keyword evidence="1 3" id="KW-0547">Nucleotide-binding</keyword>
<dbReference type="SUPFAM" id="SSF57184">
    <property type="entry name" value="Growth factor receptor domain"/>
    <property type="match status" value="10"/>
</dbReference>
<gene>
    <name evidence="8" type="ORF">EHI_070110</name>
</gene>
<keyword evidence="6" id="KW-0732">Signal</keyword>
<dbReference type="InterPro" id="IPR017441">
    <property type="entry name" value="Protein_kinase_ATP_BS"/>
</dbReference>
<dbReference type="SMART" id="SM00261">
    <property type="entry name" value="FU"/>
    <property type="match status" value="13"/>
</dbReference>
<dbReference type="VEuPathDB" id="AmoebaDB:EHI5A_070820"/>
<dbReference type="PROSITE" id="PS00107">
    <property type="entry name" value="PROTEIN_KINASE_ATP"/>
    <property type="match status" value="1"/>
</dbReference>
<dbReference type="InterPro" id="IPR009030">
    <property type="entry name" value="Growth_fac_rcpt_cys_sf"/>
</dbReference>
<keyword evidence="5" id="KW-0472">Membrane</keyword>
<dbReference type="PANTHER" id="PTHR45756:SF1">
    <property type="entry name" value="PROTEIN KINASE DOMAIN CONTAINING PROTEIN"/>
    <property type="match status" value="1"/>
</dbReference>
<dbReference type="Gene3D" id="2.10.220.10">
    <property type="entry name" value="Hormone Receptor, Insulin-like Growth Factor Receptor 1, Chain A, domain 2"/>
    <property type="match status" value="3"/>
</dbReference>
<reference evidence="8" key="1">
    <citation type="journal article" date="2005" name="Nature">
        <title>The genome of the protist parasite Entamoeba histolytica.</title>
        <authorList>
            <person name="Loftus B."/>
            <person name="Anderson I."/>
            <person name="Davies R."/>
            <person name="Alsmark U.C."/>
            <person name="Samuelson J."/>
            <person name="Amedeo P."/>
            <person name="Roncaglia P."/>
            <person name="Berriman M."/>
            <person name="Hirt R.P."/>
            <person name="Mann B.J."/>
            <person name="Nozaki T."/>
            <person name="Suh B."/>
            <person name="Pop M."/>
            <person name="Duchene M."/>
            <person name="Ackers J."/>
            <person name="Tannich E."/>
            <person name="Leippe M."/>
            <person name="Hofer M."/>
            <person name="Bruchhaus I."/>
            <person name="Willhoeft U."/>
            <person name="Bhattacharya A."/>
            <person name="Chillingworth T."/>
            <person name="Churcher C."/>
            <person name="Hance Z."/>
            <person name="Harris B."/>
            <person name="Harris D."/>
            <person name="Jagels K."/>
            <person name="Moule S."/>
            <person name="Mungall K."/>
            <person name="Ormond D."/>
            <person name="Squares R."/>
            <person name="Whitehead S."/>
            <person name="Quail M.A."/>
            <person name="Rabbinowitsch E."/>
            <person name="Norbertczak H."/>
            <person name="Price C."/>
            <person name="Wang Z."/>
            <person name="Guillen N."/>
            <person name="Gilchrist C."/>
            <person name="Stroup S.E."/>
            <person name="Bhattacharya S."/>
            <person name="Lohia A."/>
            <person name="Foster P.G."/>
            <person name="Sicheritz-Ponten T."/>
            <person name="Weber C."/>
            <person name="Singh U."/>
            <person name="Mukherjee C."/>
            <person name="El-Sayed N.M."/>
            <person name="Petri W.A.Jr."/>
            <person name="Clark C.G."/>
            <person name="Embley T.M."/>
            <person name="Barrell B."/>
            <person name="Fraser C.M."/>
            <person name="Hall N."/>
        </authorList>
    </citation>
    <scope>NUCLEOTIDE SEQUENCE [LARGE SCALE GENOMIC DNA]</scope>
    <source>
        <strain evidence="8">HM-1:IMSS</strain>
    </source>
</reference>
<dbReference type="Gene3D" id="3.30.200.20">
    <property type="entry name" value="Phosphorylase Kinase, domain 1"/>
    <property type="match status" value="1"/>
</dbReference>
<dbReference type="InterPro" id="IPR000742">
    <property type="entry name" value="EGF"/>
</dbReference>
<dbReference type="InParanoid" id="C4MAR1"/>
<evidence type="ECO:0000256" key="3">
    <source>
        <dbReference type="PROSITE-ProRule" id="PRU10141"/>
    </source>
</evidence>
<dbReference type="PROSITE" id="PS00108">
    <property type="entry name" value="PROTEIN_KINASE_ST"/>
    <property type="match status" value="1"/>
</dbReference>
<dbReference type="InterPro" id="IPR053215">
    <property type="entry name" value="TKL_Ser/Thr_kinase"/>
</dbReference>
<proteinExistence type="predicted"/>
<dbReference type="KEGG" id="ehi:EHI_070110"/>
<dbReference type="InterPro" id="IPR011009">
    <property type="entry name" value="Kinase-like_dom_sf"/>
</dbReference>
<keyword evidence="5" id="KW-0812">Transmembrane</keyword>
<dbReference type="InterPro" id="IPR006212">
    <property type="entry name" value="Furin_repeat"/>
</dbReference>
<dbReference type="VEuPathDB" id="AmoebaDB:EHI7A_054620"/>
<evidence type="ECO:0000256" key="4">
    <source>
        <dbReference type="SAM" id="Coils"/>
    </source>
</evidence>
<dbReference type="SMART" id="SM01411">
    <property type="entry name" value="Ephrin_rec_like"/>
    <property type="match status" value="8"/>
</dbReference>
<evidence type="ECO:0000256" key="1">
    <source>
        <dbReference type="ARBA" id="ARBA00022741"/>
    </source>
</evidence>
<dbReference type="VEuPathDB" id="AmoebaDB:KM1_077100"/>
<feature type="chain" id="PRO_5002940906" evidence="6">
    <location>
        <begin position="18"/>
        <end position="1883"/>
    </location>
</feature>
<dbReference type="GeneID" id="3403110"/>
<reference evidence="8" key="2">
    <citation type="submission" date="2007-03" db="EMBL/GenBank/DDBJ databases">
        <authorList>
            <person name="Lorenzi H."/>
            <person name="Amedeo P."/>
            <person name="Inman J."/>
            <person name="Schobel S."/>
            <person name="Caler E."/>
        </authorList>
    </citation>
    <scope>GENOME REANNOTATION</scope>
    <source>
        <strain evidence="8">HM-1:IMSS</strain>
    </source>
</reference>
<keyword evidence="5" id="KW-1133">Transmembrane helix</keyword>
<dbReference type="Proteomes" id="UP000001926">
    <property type="component" value="Partially assembled WGS sequence"/>
</dbReference>
<name>C4MAR1_ENTH1</name>
<dbReference type="VEuPathDB" id="AmoebaDB:EHI8A_054320"/>
<dbReference type="OMA" id="TYPDNNC"/>
<dbReference type="VEuPathDB" id="AmoebaDB:EHI_070110"/>
<dbReference type="PANTHER" id="PTHR45756">
    <property type="entry name" value="PALMITOYLTRANSFERASE"/>
    <property type="match status" value="1"/>
</dbReference>
<keyword evidence="4" id="KW-0175">Coiled coil</keyword>
<keyword evidence="2 3" id="KW-0067">ATP-binding</keyword>
<accession>C4MAR1</accession>
<dbReference type="SMART" id="SM00220">
    <property type="entry name" value="S_TKc"/>
    <property type="match status" value="1"/>
</dbReference>
<dbReference type="VEuPathDB" id="AmoebaDB:KM1_077110"/>
<dbReference type="SUPFAM" id="SSF56112">
    <property type="entry name" value="Protein kinase-like (PK-like)"/>
    <property type="match status" value="1"/>
</dbReference>
<keyword evidence="9" id="KW-1185">Reference proteome</keyword>
<dbReference type="SMART" id="SM00181">
    <property type="entry name" value="EGF"/>
    <property type="match status" value="16"/>
</dbReference>
<feature type="coiled-coil region" evidence="4">
    <location>
        <begin position="1447"/>
        <end position="1474"/>
    </location>
</feature>
<dbReference type="STRING" id="5759.C4MAR1"/>
<evidence type="ECO:0000256" key="2">
    <source>
        <dbReference type="ARBA" id="ARBA00022840"/>
    </source>
</evidence>
<dbReference type="GO" id="GO:0004672">
    <property type="term" value="F:protein kinase activity"/>
    <property type="evidence" value="ECO:0007669"/>
    <property type="project" value="InterPro"/>
</dbReference>
<evidence type="ECO:0000256" key="6">
    <source>
        <dbReference type="SAM" id="SignalP"/>
    </source>
</evidence>
<keyword evidence="8" id="KW-0808">Transferase</keyword>
<dbReference type="InterPro" id="IPR008271">
    <property type="entry name" value="Ser/Thr_kinase_AS"/>
</dbReference>
<keyword evidence="8" id="KW-0418">Kinase</keyword>
<dbReference type="OrthoDB" id="27972at2759"/>
<feature type="domain" description="Protein kinase" evidence="7">
    <location>
        <begin position="1608"/>
        <end position="1871"/>
    </location>
</feature>
<feature type="binding site" evidence="3">
    <location>
        <position position="1635"/>
    </location>
    <ligand>
        <name>ATP</name>
        <dbReference type="ChEBI" id="CHEBI:30616"/>
    </ligand>
</feature>
<dbReference type="GO" id="GO:0005524">
    <property type="term" value="F:ATP binding"/>
    <property type="evidence" value="ECO:0007669"/>
    <property type="project" value="UniProtKB-UniRule"/>
</dbReference>
<evidence type="ECO:0000313" key="9">
    <source>
        <dbReference type="Proteomes" id="UP000001926"/>
    </source>
</evidence>
<sequence>MRSLLIFSVLLIQNVFAVCEKNETIIRGSCGKCEDKFNFCSFCDENSCLSCNEGKYLNEGRCDLCPSYCTSCFYGFCSSCEDGFFPMGGNCISCLVNNCTKCLSNGACLECDLNHYLNNNSLCLSCEEESSSKYSRCYLNSKGELVGTQCGNGYYNNTNNECTLCDVNKQCKTCSPITGNCISCDSTKILIEGSCVEQSTVHCLTSKNSRCTQCDITSYLIQGVCYETIPCWWSNKITDNSQVETSDSYSIDPNTIMVNNLCFDKFSTHCLQVSTNTHSCTECANGYYLFGGLCLQCSSFYEHCIDCGEIQMNNFTHTVCTYCEEGYFSDVGCSPCSMINGCNKCENILRKGDMSTKICYECIDGYELIDGICKPLLNCVMATGSFCHVCRKNYLPQNGKCVPMKEVIPKCSSTLNGKCNSCEKNYYLTSTNECRLCNIKGCLTCSIDGTCTSCENGYWLDKRFCSTCDSIANCIECNTDGSGCLYCKEDYYVLNGSCVSCSSGITDHCKSCLQKGNTTTCTVCQDGYSLQDSTCLECKNLDPLCLTCSSSEPRCLSCTSTHFPMGKQCLECSTRLAHCLKCSSSEECTECERGYYLSNGECFPCSGMKGCQICSSGTVCTTCAEIYRPLKKGNEVICSFDGGVEHCRTFTTEGVCTECYYPYTLDTSSNVCLDCLSTIENCGECSTKTKQCTSCISNLYYLNNDKMCELCSVSVPHCKTCSSNGSCLSCISGYELESNNCKLKSTKESVKYYNNKYEYKRLNSSIKYVSSNNKKIVKCQPNCKECNNNECVKCDDYYYLDKTTTCVSCSSHCILCNNSNVCIKCDSKTYLSNGNCIDIPMLHYKKTESSTELCSKAIFSCSTCSIDQENVICNSCIKGYAFYSKEQRVCVYHQGLIDSDGTRILCPKGCNICDKNLRCLSTYSDNSFIQNGQIVKMTNSNECLIFDTDIGCTSCKSSITSNGICLPTTSQCKYQIVNSDGSTVCIKSNVVKQLSLKTTDTIEFQTTVPSCSNGKYYGKTTCVECSNTCSTCNNKTLCTSCKEGILTSDGQCTTSNNCETFTNSSCVKCKSNYYLLDNTCIKCPEGCQECVKLHSGIKCRMCSNSSLILVKGTCVTLQQAHCKSKLKNYPYCYECESGFKLNKDGSCELISIKDCKYIFRGECIRCLSQNLLLSDLGEMTCDEKTTERCLVDSQSGCLKCVDGFYQDNQNNCQPCDVSCLRCDGTSKNCSSCSFGYYFNDEGICEYIGELAHQCKKFVPNGRSCAACNEGYILHDGGTCEECNEKCVSCIKNKDICLVCNVQRGWFYDEQQGNEFERCQPTSSLQHCKQFEQKGCSLCENGYYVNAKHRCSPCKIDSCFECTSNRCNKCNDQYVLNHQTCIYWKDIKRCISYDSSTKKCNKCQSLYIPTNDGAECVFNTISLILVIGLPLFGIAIIIILTIIIISYILFALHKKKKLEERKAKITEQYIDVLESEGIYLKPFGGNNSFVVSSTDCLEFYGELDDEVPVGLETIQTMFIGNKSAKIIKCQFSYKSIDERVRVRVEPELIDIKKGHAVQFSISILPFCSCEIDEIILFTAVNIKTNKIIEIPVHIIFKTVLSTKLDYNDLQIKKQIGKGSFGIVYLGEFRGSKVAIKRMIENASDTKQLEEFEKEVAMLDKFRNDYIVHFYGAVFIPNKICMVMEFAEYGSLEDLIKKRSNNPLSMELRMKIMLDAAKGIEYLHSNGILHRDIKPDNILVVSLEENIKVNGKLTDFGSARNVNLMLSNMTFTKGIGSPTYMAPEILNKKKYEKPADIYSFSISLYQIIIYHDPYKGICEYPWDIIDFIQKDNYLPFPEEATEEMNLLLQNTWNHSPLKRISIKEVICSLQKILQSIRSKTEKTIY</sequence>
<dbReference type="CDD" id="cd13999">
    <property type="entry name" value="STKc_MAP3K-like"/>
    <property type="match status" value="1"/>
</dbReference>
<dbReference type="Pfam" id="PF00069">
    <property type="entry name" value="Pkinase"/>
    <property type="match status" value="1"/>
</dbReference>
<dbReference type="EMBL" id="DS571503">
    <property type="protein sequence ID" value="EAL43446.1"/>
    <property type="molecule type" value="Genomic_DNA"/>
</dbReference>
<evidence type="ECO:0000256" key="5">
    <source>
        <dbReference type="SAM" id="Phobius"/>
    </source>
</evidence>